<evidence type="ECO:0000313" key="2">
    <source>
        <dbReference type="Proteomes" id="UP001163603"/>
    </source>
</evidence>
<evidence type="ECO:0000313" key="1">
    <source>
        <dbReference type="EMBL" id="KAJ0020795.1"/>
    </source>
</evidence>
<organism evidence="1 2">
    <name type="scientific">Pistacia integerrima</name>
    <dbReference type="NCBI Taxonomy" id="434235"/>
    <lineage>
        <taxon>Eukaryota</taxon>
        <taxon>Viridiplantae</taxon>
        <taxon>Streptophyta</taxon>
        <taxon>Embryophyta</taxon>
        <taxon>Tracheophyta</taxon>
        <taxon>Spermatophyta</taxon>
        <taxon>Magnoliopsida</taxon>
        <taxon>eudicotyledons</taxon>
        <taxon>Gunneridae</taxon>
        <taxon>Pentapetalae</taxon>
        <taxon>rosids</taxon>
        <taxon>malvids</taxon>
        <taxon>Sapindales</taxon>
        <taxon>Anacardiaceae</taxon>
        <taxon>Pistacia</taxon>
    </lineage>
</organism>
<proteinExistence type="predicted"/>
<dbReference type="EMBL" id="CM047746">
    <property type="protein sequence ID" value="KAJ0020795.1"/>
    <property type="molecule type" value="Genomic_DNA"/>
</dbReference>
<gene>
    <name evidence="1" type="ORF">Pint_32028</name>
</gene>
<comment type="caution">
    <text evidence="1">The sequence shown here is derived from an EMBL/GenBank/DDBJ whole genome shotgun (WGS) entry which is preliminary data.</text>
</comment>
<dbReference type="Proteomes" id="UP001163603">
    <property type="component" value="Chromosome 11"/>
</dbReference>
<protein>
    <submittedName>
        <fullName evidence="1">Uncharacterized protein</fullName>
    </submittedName>
</protein>
<accession>A0ACC0XQQ2</accession>
<name>A0ACC0XQQ2_9ROSI</name>
<reference evidence="2" key="1">
    <citation type="journal article" date="2023" name="G3 (Bethesda)">
        <title>Genome assembly and association tests identify interacting loci associated with vigor, precocity, and sex in interspecific pistachio rootstocks.</title>
        <authorList>
            <person name="Palmer W."/>
            <person name="Jacygrad E."/>
            <person name="Sagayaradj S."/>
            <person name="Cavanaugh K."/>
            <person name="Han R."/>
            <person name="Bertier L."/>
            <person name="Beede B."/>
            <person name="Kafkas S."/>
            <person name="Golino D."/>
            <person name="Preece J."/>
            <person name="Michelmore R."/>
        </authorList>
    </citation>
    <scope>NUCLEOTIDE SEQUENCE [LARGE SCALE GENOMIC DNA]</scope>
</reference>
<sequence length="86" mass="9809">MKLVLKLFGLCQVDSVPDLTEHIHRTTARLLLHIDGYVDRISNAKWEVKELGLEHNGYVDLLLGEFKHYKTRLAHGGIGKEVMVKT</sequence>
<keyword evidence="2" id="KW-1185">Reference proteome</keyword>